<dbReference type="InterPro" id="IPR011009">
    <property type="entry name" value="Kinase-like_dom_sf"/>
</dbReference>
<evidence type="ECO:0000256" key="2">
    <source>
        <dbReference type="ARBA" id="ARBA00022527"/>
    </source>
</evidence>
<keyword evidence="4 7" id="KW-0547">Nucleotide-binding</keyword>
<dbReference type="PANTHER" id="PTHR11584:SF369">
    <property type="entry name" value="MITOGEN-ACTIVATED PROTEIN KINASE KINASE KINASE 19-RELATED"/>
    <property type="match status" value="1"/>
</dbReference>
<evidence type="ECO:0000256" key="5">
    <source>
        <dbReference type="ARBA" id="ARBA00022777"/>
    </source>
</evidence>
<feature type="domain" description="Protein kinase" evidence="9">
    <location>
        <begin position="335"/>
        <end position="519"/>
    </location>
</feature>
<dbReference type="GO" id="GO:0051301">
    <property type="term" value="P:cell division"/>
    <property type="evidence" value="ECO:0007669"/>
    <property type="project" value="UniProtKB-KW"/>
</dbReference>
<feature type="binding site" evidence="7">
    <location>
        <position position="364"/>
    </location>
    <ligand>
        <name>ATP</name>
        <dbReference type="ChEBI" id="CHEBI:30616"/>
    </ligand>
</feature>
<gene>
    <name evidence="10" type="ORF">TAPDE_002249</name>
</gene>
<dbReference type="InterPro" id="IPR017441">
    <property type="entry name" value="Protein_kinase_ATP_BS"/>
</dbReference>
<evidence type="ECO:0000259" key="9">
    <source>
        <dbReference type="PROSITE" id="PS50011"/>
    </source>
</evidence>
<sequence>MVLSNLVDPDASSSHSFSKEDIQKQRATFALSGLKLRLEPDAPASPFSSLPFQFSLKEGFNEPQAPVLSKPAINDELDHQNDLLQYISDILQYDYTSRDLRALLHDGVITCRVLDQLLAGTGKATERKYMHGSRSANVKRATLLAAKLELSIEDIDSAGFQDIEICERIMLCILSEARNQGMSITAEGLGISQGHTVEHFTSDDAVHETVLGVATAPMRFRGNHSACASLAGEPAEQETDARYSLQPSILKGDHQPTAHAASISRHEMILPETKPLSILPSASLNRPRQSTKLHRSKSVEPSSHTKARQSDHPQDDSNRSSPYRKSIASDTGEVLLLGDVLGRGQFGTVYRAIDTSRGCIVAVKQIPVANRPLEDIGNMMKEIEILKALSSPYIVRYVGYHEDKQFVSIIVEYVENGSLRKTIRTFGCFNEKLAAGYTSQILQGLVYLHSKDVVHCDVKCANVLTTKTGDVKLSDFGISLFLSGQSTVRDDSVNGTPNWLAPEVISLRGTTKASDIWAL</sequence>
<evidence type="ECO:0000256" key="7">
    <source>
        <dbReference type="PROSITE-ProRule" id="PRU10141"/>
    </source>
</evidence>
<dbReference type="AlphaFoldDB" id="R4X958"/>
<dbReference type="EMBL" id="CAHR02000075">
    <property type="protein sequence ID" value="CCG82241.1"/>
    <property type="molecule type" value="Genomic_DNA"/>
</dbReference>
<dbReference type="PROSITE" id="PS50011">
    <property type="entry name" value="PROTEIN_KINASE_DOM"/>
    <property type="match status" value="1"/>
</dbReference>
<dbReference type="Proteomes" id="UP000013776">
    <property type="component" value="Unassembled WGS sequence"/>
</dbReference>
<proteinExistence type="inferred from homology"/>
<feature type="region of interest" description="Disordered" evidence="8">
    <location>
        <begin position="278"/>
        <end position="325"/>
    </location>
</feature>
<dbReference type="PROSITE" id="PS00107">
    <property type="entry name" value="PROTEIN_KINASE_ATP"/>
    <property type="match status" value="1"/>
</dbReference>
<dbReference type="PROSITE" id="PS00108">
    <property type="entry name" value="PROTEIN_KINASE_ST"/>
    <property type="match status" value="1"/>
</dbReference>
<reference evidence="10 11" key="1">
    <citation type="journal article" date="2013" name="MBio">
        <title>Genome sequencing of the plant pathogen Taphrina deformans, the causal agent of peach leaf curl.</title>
        <authorList>
            <person name="Cisse O.H."/>
            <person name="Almeida J.M.G.C.F."/>
            <person name="Fonseca A."/>
            <person name="Kumar A.A."/>
            <person name="Salojaervi J."/>
            <person name="Overmyer K."/>
            <person name="Hauser P.M."/>
            <person name="Pagni M."/>
        </authorList>
    </citation>
    <scope>NUCLEOTIDE SEQUENCE [LARGE SCALE GENOMIC DNA]</scope>
    <source>
        <strain evidence="11">PYCC 5710 / ATCC 11124 / CBS 356.35 / IMI 108563 / JCM 9778 / NBRC 8474</strain>
    </source>
</reference>
<keyword evidence="5" id="KW-0418">Kinase</keyword>
<keyword evidence="3" id="KW-0808">Transferase</keyword>
<evidence type="ECO:0000256" key="1">
    <source>
        <dbReference type="ARBA" id="ARBA00006529"/>
    </source>
</evidence>
<dbReference type="OrthoDB" id="8693905at2759"/>
<dbReference type="GO" id="GO:0005524">
    <property type="term" value="F:ATP binding"/>
    <property type="evidence" value="ECO:0007669"/>
    <property type="project" value="UniProtKB-UniRule"/>
</dbReference>
<keyword evidence="10" id="KW-0131">Cell cycle</keyword>
<dbReference type="InterPro" id="IPR000719">
    <property type="entry name" value="Prot_kinase_dom"/>
</dbReference>
<name>R4X958_TAPDE</name>
<evidence type="ECO:0000256" key="4">
    <source>
        <dbReference type="ARBA" id="ARBA00022741"/>
    </source>
</evidence>
<keyword evidence="11" id="KW-1185">Reference proteome</keyword>
<dbReference type="GO" id="GO:0004674">
    <property type="term" value="F:protein serine/threonine kinase activity"/>
    <property type="evidence" value="ECO:0007669"/>
    <property type="project" value="UniProtKB-KW"/>
</dbReference>
<dbReference type="STRING" id="1097556.R4X958"/>
<comment type="similarity">
    <text evidence="1">Belongs to the protein kinase superfamily. STE Ser/Thr protein kinase family. MAP kinase kinase kinase subfamily.</text>
</comment>
<evidence type="ECO:0000256" key="6">
    <source>
        <dbReference type="ARBA" id="ARBA00022840"/>
    </source>
</evidence>
<dbReference type="eggNOG" id="KOG0198">
    <property type="taxonomic scope" value="Eukaryota"/>
</dbReference>
<comment type="caution">
    <text evidence="10">The sequence shown here is derived from an EMBL/GenBank/DDBJ whole genome shotgun (WGS) entry which is preliminary data.</text>
</comment>
<keyword evidence="6 7" id="KW-0067">ATP-binding</keyword>
<dbReference type="SMART" id="SM00220">
    <property type="entry name" value="S_TKc"/>
    <property type="match status" value="1"/>
</dbReference>
<dbReference type="InterPro" id="IPR008271">
    <property type="entry name" value="Ser/Thr_kinase_AS"/>
</dbReference>
<evidence type="ECO:0000256" key="8">
    <source>
        <dbReference type="SAM" id="MobiDB-lite"/>
    </source>
</evidence>
<dbReference type="Pfam" id="PF00069">
    <property type="entry name" value="Pkinase"/>
    <property type="match status" value="1"/>
</dbReference>
<evidence type="ECO:0000313" key="10">
    <source>
        <dbReference type="EMBL" id="CCG82241.1"/>
    </source>
</evidence>
<dbReference type="SUPFAM" id="SSF56112">
    <property type="entry name" value="Protein kinase-like (PK-like)"/>
    <property type="match status" value="1"/>
</dbReference>
<keyword evidence="10" id="KW-0132">Cell division</keyword>
<evidence type="ECO:0000256" key="3">
    <source>
        <dbReference type="ARBA" id="ARBA00022679"/>
    </source>
</evidence>
<keyword evidence="2" id="KW-0723">Serine/threonine-protein kinase</keyword>
<feature type="compositionally biased region" description="Basic and acidic residues" evidence="8">
    <location>
        <begin position="308"/>
        <end position="318"/>
    </location>
</feature>
<dbReference type="Gene3D" id="1.10.510.10">
    <property type="entry name" value="Transferase(Phosphotransferase) domain 1"/>
    <property type="match status" value="1"/>
</dbReference>
<organism evidence="10 11">
    <name type="scientific">Taphrina deformans (strain PYCC 5710 / ATCC 11124 / CBS 356.35 / IMI 108563 / JCM 9778 / NBRC 8474)</name>
    <name type="common">Peach leaf curl fungus</name>
    <name type="synonym">Lalaria deformans</name>
    <dbReference type="NCBI Taxonomy" id="1097556"/>
    <lineage>
        <taxon>Eukaryota</taxon>
        <taxon>Fungi</taxon>
        <taxon>Dikarya</taxon>
        <taxon>Ascomycota</taxon>
        <taxon>Taphrinomycotina</taxon>
        <taxon>Taphrinomycetes</taxon>
        <taxon>Taphrinales</taxon>
        <taxon>Taphrinaceae</taxon>
        <taxon>Taphrina</taxon>
    </lineage>
</organism>
<dbReference type="PANTHER" id="PTHR11584">
    <property type="entry name" value="SERINE/THREONINE PROTEIN KINASE"/>
    <property type="match status" value="1"/>
</dbReference>
<accession>R4X958</accession>
<evidence type="ECO:0000313" key="11">
    <source>
        <dbReference type="Proteomes" id="UP000013776"/>
    </source>
</evidence>
<protein>
    <submittedName>
        <fullName evidence="10">Cell division control protein 15</fullName>
    </submittedName>
</protein>